<proteinExistence type="inferred from homology"/>
<dbReference type="Gene3D" id="3.30.870.10">
    <property type="entry name" value="Endonuclease Chain A"/>
    <property type="match status" value="3"/>
</dbReference>
<evidence type="ECO:0000256" key="14">
    <source>
        <dbReference type="ARBA" id="ARBA00023136"/>
    </source>
</evidence>
<evidence type="ECO:0000259" key="22">
    <source>
        <dbReference type="PROSITE" id="PS50035"/>
    </source>
</evidence>
<gene>
    <name evidence="24" type="ORF">D5F01_LYC11874</name>
</gene>
<evidence type="ECO:0000256" key="7">
    <source>
        <dbReference type="ARBA" id="ARBA00022737"/>
    </source>
</evidence>
<evidence type="ECO:0000313" key="25">
    <source>
        <dbReference type="Proteomes" id="UP000424527"/>
    </source>
</evidence>
<keyword evidence="6" id="KW-0597">Phosphoprotein</keyword>
<dbReference type="GO" id="GO:0048471">
    <property type="term" value="C:perinuclear region of cytoplasm"/>
    <property type="evidence" value="ECO:0007669"/>
    <property type="project" value="UniProtKB-SubCell"/>
</dbReference>
<dbReference type="SUPFAM" id="SSF56024">
    <property type="entry name" value="Phospholipase D/nuclease"/>
    <property type="match status" value="3"/>
</dbReference>
<evidence type="ECO:0000256" key="9">
    <source>
        <dbReference type="ARBA" id="ARBA00022801"/>
    </source>
</evidence>
<dbReference type="InterPro" id="IPR001683">
    <property type="entry name" value="PX_dom"/>
</dbReference>
<keyword evidence="25" id="KW-1185">Reference proteome</keyword>
<comment type="catalytic activity">
    <reaction evidence="19">
        <text>a 1,2-diacyl-sn-glycero-3-phosphocholine + H2O = a 1,2-diacyl-sn-glycero-3-phosphate + choline + H(+)</text>
        <dbReference type="Rhea" id="RHEA:14445"/>
        <dbReference type="ChEBI" id="CHEBI:15354"/>
        <dbReference type="ChEBI" id="CHEBI:15377"/>
        <dbReference type="ChEBI" id="CHEBI:15378"/>
        <dbReference type="ChEBI" id="CHEBI:57643"/>
        <dbReference type="ChEBI" id="CHEBI:58608"/>
        <dbReference type="EC" id="3.1.4.4"/>
    </reaction>
</comment>
<dbReference type="GO" id="GO:0004630">
    <property type="term" value="F:phospholipase D activity"/>
    <property type="evidence" value="ECO:0007669"/>
    <property type="project" value="UniProtKB-UniRule"/>
</dbReference>
<comment type="subunit">
    <text evidence="18">Interacts with PIP5K1B.</text>
</comment>
<dbReference type="FunFam" id="2.30.29.30:FF:000114">
    <property type="entry name" value="Phospholipase"/>
    <property type="match status" value="1"/>
</dbReference>
<dbReference type="FunFam" id="3.30.870.10:FF:000005">
    <property type="entry name" value="Phospholipase"/>
    <property type="match status" value="1"/>
</dbReference>
<dbReference type="SMART" id="SM00312">
    <property type="entry name" value="PX"/>
    <property type="match status" value="1"/>
</dbReference>
<dbReference type="AlphaFoldDB" id="A0A6G0IG25"/>
<keyword evidence="12" id="KW-0333">Golgi apparatus</keyword>
<dbReference type="InterPro" id="IPR001736">
    <property type="entry name" value="PLipase_D/transphosphatidylase"/>
</dbReference>
<feature type="compositionally biased region" description="Basic and acidic residues" evidence="20">
    <location>
        <begin position="189"/>
        <end position="199"/>
    </location>
</feature>
<dbReference type="PROSITE" id="PS50035">
    <property type="entry name" value="PLD"/>
    <property type="match status" value="2"/>
</dbReference>
<dbReference type="Proteomes" id="UP000424527">
    <property type="component" value="Unassembled WGS sequence"/>
</dbReference>
<dbReference type="EC" id="3.1.4.4" evidence="19"/>
<dbReference type="GO" id="GO:0035091">
    <property type="term" value="F:phosphatidylinositol binding"/>
    <property type="evidence" value="ECO:0007669"/>
    <property type="project" value="InterPro"/>
</dbReference>
<dbReference type="GO" id="GO:0005789">
    <property type="term" value="C:endoplasmic reticulum membrane"/>
    <property type="evidence" value="ECO:0007669"/>
    <property type="project" value="UniProtKB-SubCell"/>
</dbReference>
<dbReference type="PROSITE" id="PS50195">
    <property type="entry name" value="PX"/>
    <property type="match status" value="1"/>
</dbReference>
<dbReference type="FunFam" id="3.30.870.10:FF:000018">
    <property type="entry name" value="Phospholipase"/>
    <property type="match status" value="1"/>
</dbReference>
<dbReference type="GO" id="GO:0035556">
    <property type="term" value="P:intracellular signal transduction"/>
    <property type="evidence" value="ECO:0007669"/>
    <property type="project" value="InterPro"/>
</dbReference>
<dbReference type="Gene3D" id="2.30.29.30">
    <property type="entry name" value="Pleckstrin-homology domain (PH domain)/Phosphotyrosine-binding domain (PTB)"/>
    <property type="match status" value="1"/>
</dbReference>
<keyword evidence="13" id="KW-0443">Lipid metabolism</keyword>
<keyword evidence="7" id="KW-0677">Repeat</keyword>
<dbReference type="InterPro" id="IPR036871">
    <property type="entry name" value="PX_dom_sf"/>
</dbReference>
<comment type="similarity">
    <text evidence="4 19">Belongs to the phospholipase D family.</text>
</comment>
<evidence type="ECO:0000256" key="20">
    <source>
        <dbReference type="SAM" id="MobiDB-lite"/>
    </source>
</evidence>
<feature type="region of interest" description="Disordered" evidence="20">
    <location>
        <begin position="533"/>
        <end position="579"/>
    </location>
</feature>
<feature type="compositionally biased region" description="Low complexity" evidence="20">
    <location>
        <begin position="539"/>
        <end position="552"/>
    </location>
</feature>
<feature type="domain" description="PLD phosphodiesterase" evidence="22">
    <location>
        <begin position="846"/>
        <end position="873"/>
    </location>
</feature>
<dbReference type="SUPFAM" id="SSF64268">
    <property type="entry name" value="PX domain"/>
    <property type="match status" value="1"/>
</dbReference>
<evidence type="ECO:0000256" key="6">
    <source>
        <dbReference type="ARBA" id="ARBA00022553"/>
    </source>
</evidence>
<dbReference type="PROSITE" id="PS50003">
    <property type="entry name" value="PH_DOMAIN"/>
    <property type="match status" value="1"/>
</dbReference>
<comment type="caution">
    <text evidence="24">The sequence shown here is derived from an EMBL/GenBank/DDBJ whole genome shotgun (WGS) entry which is preliminary data.</text>
</comment>
<evidence type="ECO:0000256" key="17">
    <source>
        <dbReference type="ARBA" id="ARBA00037811"/>
    </source>
</evidence>
<dbReference type="InterPro" id="IPR001849">
    <property type="entry name" value="PH_domain"/>
</dbReference>
<dbReference type="InterPro" id="IPR016555">
    <property type="entry name" value="PLipase_D_euk"/>
</dbReference>
<dbReference type="PANTHER" id="PTHR18896:SF57">
    <property type="entry name" value="PHOSPHOLIPASE D1"/>
    <property type="match status" value="1"/>
</dbReference>
<reference evidence="24 25" key="1">
    <citation type="submission" date="2019-07" db="EMBL/GenBank/DDBJ databases">
        <title>Chromosome genome assembly for large yellow croaker.</title>
        <authorList>
            <person name="Xiao S."/>
        </authorList>
    </citation>
    <scope>NUCLEOTIDE SEQUENCE [LARGE SCALE GENOMIC DNA]</scope>
    <source>
        <strain evidence="24">JMULYC20181020</strain>
        <tissue evidence="24">Muscle</tissue>
    </source>
</reference>
<feature type="domain" description="PH" evidence="21">
    <location>
        <begin position="242"/>
        <end position="351"/>
    </location>
</feature>
<dbReference type="GO" id="GO:0032534">
    <property type="term" value="P:regulation of microvillus assembly"/>
    <property type="evidence" value="ECO:0007669"/>
    <property type="project" value="TreeGrafter"/>
</dbReference>
<dbReference type="Gene3D" id="3.30.1520.10">
    <property type="entry name" value="Phox-like domain"/>
    <property type="match status" value="1"/>
</dbReference>
<keyword evidence="15" id="KW-0564">Palmitate</keyword>
<keyword evidence="11 19" id="KW-0442">Lipid degradation</keyword>
<keyword evidence="5" id="KW-0963">Cytoplasm</keyword>
<dbReference type="GO" id="GO:0031902">
    <property type="term" value="C:late endosome membrane"/>
    <property type="evidence" value="ECO:0007669"/>
    <property type="project" value="UniProtKB-SubCell"/>
</dbReference>
<dbReference type="InterPro" id="IPR011993">
    <property type="entry name" value="PH-like_dom_sf"/>
</dbReference>
<keyword evidence="14" id="KW-0472">Membrane</keyword>
<evidence type="ECO:0000256" key="19">
    <source>
        <dbReference type="PIRNR" id="PIRNR009376"/>
    </source>
</evidence>
<feature type="compositionally biased region" description="Low complexity" evidence="20">
    <location>
        <begin position="568"/>
        <end position="579"/>
    </location>
</feature>
<dbReference type="GO" id="GO:0009395">
    <property type="term" value="P:phospholipid catabolic process"/>
    <property type="evidence" value="ECO:0007669"/>
    <property type="project" value="TreeGrafter"/>
</dbReference>
<dbReference type="SMART" id="SM00233">
    <property type="entry name" value="PH"/>
    <property type="match status" value="1"/>
</dbReference>
<keyword evidence="9 19" id="KW-0378">Hydrolase</keyword>
<evidence type="ECO:0000259" key="21">
    <source>
        <dbReference type="PROSITE" id="PS50003"/>
    </source>
</evidence>
<dbReference type="FunFam" id="3.30.1520.10:FF:000021">
    <property type="entry name" value="Phospholipase"/>
    <property type="match status" value="1"/>
</dbReference>
<dbReference type="Pfam" id="PF00614">
    <property type="entry name" value="PLDc"/>
    <property type="match status" value="1"/>
</dbReference>
<evidence type="ECO:0000256" key="13">
    <source>
        <dbReference type="ARBA" id="ARBA00023098"/>
    </source>
</evidence>
<keyword evidence="16" id="KW-0449">Lipoprotein</keyword>
<dbReference type="Pfam" id="PF13091">
    <property type="entry name" value="PLDc_2"/>
    <property type="match status" value="1"/>
</dbReference>
<dbReference type="GO" id="GO:0006654">
    <property type="term" value="P:phosphatidic acid biosynthetic process"/>
    <property type="evidence" value="ECO:0007669"/>
    <property type="project" value="InterPro"/>
</dbReference>
<evidence type="ECO:0000256" key="8">
    <source>
        <dbReference type="ARBA" id="ARBA00022753"/>
    </source>
</evidence>
<evidence type="ECO:0000256" key="10">
    <source>
        <dbReference type="ARBA" id="ARBA00022824"/>
    </source>
</evidence>
<evidence type="ECO:0000256" key="5">
    <source>
        <dbReference type="ARBA" id="ARBA00022490"/>
    </source>
</evidence>
<dbReference type="Pfam" id="PF00169">
    <property type="entry name" value="PH"/>
    <property type="match status" value="1"/>
</dbReference>
<dbReference type="Pfam" id="PF00787">
    <property type="entry name" value="PX"/>
    <property type="match status" value="1"/>
</dbReference>
<comment type="subcellular location">
    <subcellularLocation>
        <location evidence="2">Cytoplasm</location>
        <location evidence="2">Perinuclear region</location>
    </subcellularLocation>
    <subcellularLocation>
        <location evidence="17">Endoplasmic reticulum membrane</location>
        <topology evidence="17">Lipid-anchor</topology>
        <orientation evidence="17">Cytoplasmic side</orientation>
    </subcellularLocation>
    <subcellularLocation>
        <location evidence="1">Golgi apparatus membrane</location>
        <topology evidence="1">Lipid-anchor</topology>
        <orientation evidence="1">Cytoplasmic side</orientation>
    </subcellularLocation>
    <subcellularLocation>
        <location evidence="3">Late endosome membrane</location>
        <topology evidence="3">Lipid-anchor</topology>
        <orientation evidence="3">Cytoplasmic side</orientation>
    </subcellularLocation>
</comment>
<feature type="domain" description="PLD phosphodiesterase" evidence="22">
    <location>
        <begin position="482"/>
        <end position="509"/>
    </location>
</feature>
<feature type="domain" description="PX" evidence="23">
    <location>
        <begin position="102"/>
        <end position="235"/>
    </location>
</feature>
<dbReference type="SMART" id="SM00155">
    <property type="entry name" value="PLDc"/>
    <property type="match status" value="2"/>
</dbReference>
<dbReference type="EMBL" id="REGW02000011">
    <property type="protein sequence ID" value="KAE8290156.1"/>
    <property type="molecule type" value="Genomic_DNA"/>
</dbReference>
<evidence type="ECO:0000256" key="11">
    <source>
        <dbReference type="ARBA" id="ARBA00022963"/>
    </source>
</evidence>
<evidence type="ECO:0000259" key="23">
    <source>
        <dbReference type="PROSITE" id="PS50195"/>
    </source>
</evidence>
<keyword evidence="10" id="KW-0256">Endoplasmic reticulum</keyword>
<keyword evidence="8" id="KW-0967">Endosome</keyword>
<evidence type="ECO:0000256" key="15">
    <source>
        <dbReference type="ARBA" id="ARBA00023139"/>
    </source>
</evidence>
<evidence type="ECO:0000256" key="3">
    <source>
        <dbReference type="ARBA" id="ARBA00004577"/>
    </source>
</evidence>
<evidence type="ECO:0000256" key="18">
    <source>
        <dbReference type="ARBA" id="ARBA00065403"/>
    </source>
</evidence>
<dbReference type="FunFam" id="3.30.870.10:FF:000009">
    <property type="entry name" value="Phospholipase"/>
    <property type="match status" value="1"/>
</dbReference>
<protein>
    <recommendedName>
        <fullName evidence="19">Phospholipase</fullName>
        <ecNumber evidence="19">3.1.4.4</ecNumber>
    </recommendedName>
</protein>
<sequence length="992" mass="113735">MLGKAPPTTSNLNLVNSEAFDNTVATDARNCINMADLVESLDTRELDMGEGEEMDYEGNSIGDQRLQFSAVYNTVGFKEASAKVYLPTVPITARILEVERFTTAQDRFNLTHHRSVNKSLPAVFRIELKHGEFTWVIKRKEKHFMELHRELRTYKTFMRIPLPSRSHTVRRRTVRKSEVREMPSLPRGGGDDLVRDEQVSSRRRQLEDYLNKLLRMAMYRKYHHTMEFIDVSQLSFIHDLGPKGLEGMIYKRSGGHRIPGMNCCGHSQACYRWSKRWLVVKDSCLLYMKPDSGAISFVLLLDKEFSIKMDSKDTETKHGVRIESLSRTLVFKCSSYRHARWWGQSIESFVRSHGKAFLRDHRFGSFAQEQENIPSKWYVNGKTYMEDVADALEEAKEEIFITDWWLSPEIFLKRPVVEGNRWRLDCTLRRKAQQGVRIFVMLYKEVELALGINSGYSKRTLMHLHPNIKVMRHPDHVSSSVYLWAHHEKIVVIDQSVAFVGGIDLAYGRWDDREHRLTDVGSVTRSVALEQAATNNAPSSKSVSSVDAVSTSNGQGTPPSDPHSLQHADSVSSVDSAGSGSVQSLKTGVGELQGNTRFWHGKDYCNFVYKDWIQLEKPFDDFIDRYQTPRMPWHDIASVVHGRAARDVARHFIQRWNFTKIMKPKYRSLSYPFLLPKSHSTANELKYQVPDCVDAKVQVLRSSADWSAGIKYHEESIHNAYIQVIAKSKHYIYIENQFFISCADNRMVFNKIGDAIIERIIRAHKEGKKYRVYVVTPLLPGFEGDITTGGGNALQAVMHFNYRTMIRGDHSIISQLKKEMDDQWMNYISFAGLRTHAELEGRLVTELIYVHSKMLIADDNTVIIGSANINDRSMLGKRDSEVAVIIEDSEKVAAVMDGQEYEAGPYALQLRLECFRFVCVRCLPSSLVRNMSELEQYQSKPGLAQTDKTRAQEELRKIRGFLVQFPLDFLSEQNLMPSVGTKEAMVPTEIWT</sequence>
<dbReference type="GO" id="GO:0000139">
    <property type="term" value="C:Golgi membrane"/>
    <property type="evidence" value="ECO:0007669"/>
    <property type="project" value="UniProtKB-SubCell"/>
</dbReference>
<evidence type="ECO:0000256" key="2">
    <source>
        <dbReference type="ARBA" id="ARBA00004556"/>
    </source>
</evidence>
<accession>A0A6G0IG25</accession>
<evidence type="ECO:0000256" key="12">
    <source>
        <dbReference type="ARBA" id="ARBA00023034"/>
    </source>
</evidence>
<evidence type="ECO:0000256" key="4">
    <source>
        <dbReference type="ARBA" id="ARBA00008664"/>
    </source>
</evidence>
<dbReference type="InterPro" id="IPR015679">
    <property type="entry name" value="PLipase_D_fam"/>
</dbReference>
<dbReference type="PANTHER" id="PTHR18896">
    <property type="entry name" value="PHOSPHOLIPASE D"/>
    <property type="match status" value="1"/>
</dbReference>
<evidence type="ECO:0000256" key="1">
    <source>
        <dbReference type="ARBA" id="ARBA00004444"/>
    </source>
</evidence>
<dbReference type="PIRSF" id="PIRSF009376">
    <property type="entry name" value="Phospholipase_D_euk"/>
    <property type="match status" value="1"/>
</dbReference>
<name>A0A6G0IG25_LARCR</name>
<dbReference type="InterPro" id="IPR025202">
    <property type="entry name" value="PLD-like_dom"/>
</dbReference>
<organism evidence="24 25">
    <name type="scientific">Larimichthys crocea</name>
    <name type="common">Large yellow croaker</name>
    <name type="synonym">Pseudosciaena crocea</name>
    <dbReference type="NCBI Taxonomy" id="215358"/>
    <lineage>
        <taxon>Eukaryota</taxon>
        <taxon>Metazoa</taxon>
        <taxon>Chordata</taxon>
        <taxon>Craniata</taxon>
        <taxon>Vertebrata</taxon>
        <taxon>Euteleostomi</taxon>
        <taxon>Actinopterygii</taxon>
        <taxon>Neopterygii</taxon>
        <taxon>Teleostei</taxon>
        <taxon>Neoteleostei</taxon>
        <taxon>Acanthomorphata</taxon>
        <taxon>Eupercaria</taxon>
        <taxon>Sciaenidae</taxon>
        <taxon>Larimichthys</taxon>
    </lineage>
</organism>
<dbReference type="SUPFAM" id="SSF50729">
    <property type="entry name" value="PH domain-like"/>
    <property type="match status" value="1"/>
</dbReference>
<dbReference type="CDD" id="cd01254">
    <property type="entry name" value="PH_PLD"/>
    <property type="match status" value="1"/>
</dbReference>
<dbReference type="GO" id="GO:0060627">
    <property type="term" value="P:regulation of vesicle-mediated transport"/>
    <property type="evidence" value="ECO:0007669"/>
    <property type="project" value="TreeGrafter"/>
</dbReference>
<evidence type="ECO:0000313" key="24">
    <source>
        <dbReference type="EMBL" id="KAE8290156.1"/>
    </source>
</evidence>
<feature type="region of interest" description="Disordered" evidence="20">
    <location>
        <begin position="174"/>
        <end position="199"/>
    </location>
</feature>
<evidence type="ECO:0000256" key="16">
    <source>
        <dbReference type="ARBA" id="ARBA00023288"/>
    </source>
</evidence>